<dbReference type="Proteomes" id="UP000050795">
    <property type="component" value="Unassembled WGS sequence"/>
</dbReference>
<dbReference type="InterPro" id="IPR000048">
    <property type="entry name" value="IQ_motif_EF-hand-BS"/>
</dbReference>
<evidence type="ECO:0000313" key="1">
    <source>
        <dbReference type="Proteomes" id="UP000050795"/>
    </source>
</evidence>
<protein>
    <recommendedName>
        <fullName evidence="3">IQ calmodulin-binding motif-containing protein 1</fullName>
    </recommendedName>
</protein>
<dbReference type="SMART" id="SM00015">
    <property type="entry name" value="IQ"/>
    <property type="match status" value="3"/>
</dbReference>
<organism evidence="1 2">
    <name type="scientific">Trichobilharzia regenti</name>
    <name type="common">Nasal bird schistosome</name>
    <dbReference type="NCBI Taxonomy" id="157069"/>
    <lineage>
        <taxon>Eukaryota</taxon>
        <taxon>Metazoa</taxon>
        <taxon>Spiralia</taxon>
        <taxon>Lophotrochozoa</taxon>
        <taxon>Platyhelminthes</taxon>
        <taxon>Trematoda</taxon>
        <taxon>Digenea</taxon>
        <taxon>Strigeidida</taxon>
        <taxon>Schistosomatoidea</taxon>
        <taxon>Schistosomatidae</taxon>
        <taxon>Trichobilharzia</taxon>
    </lineage>
</organism>
<evidence type="ECO:0000313" key="2">
    <source>
        <dbReference type="WBParaSite" id="TREG1_59900.1"/>
    </source>
</evidence>
<proteinExistence type="predicted"/>
<dbReference type="AlphaFoldDB" id="A0AA85JVF7"/>
<evidence type="ECO:0008006" key="3">
    <source>
        <dbReference type="Google" id="ProtNLM"/>
    </source>
</evidence>
<reference evidence="2" key="2">
    <citation type="submission" date="2023-11" db="UniProtKB">
        <authorList>
            <consortium name="WormBaseParasite"/>
        </authorList>
    </citation>
    <scope>IDENTIFICATION</scope>
</reference>
<dbReference type="GO" id="GO:0005929">
    <property type="term" value="C:cilium"/>
    <property type="evidence" value="ECO:0007669"/>
    <property type="project" value="TreeGrafter"/>
</dbReference>
<dbReference type="CDD" id="cd23767">
    <property type="entry name" value="IQCD"/>
    <property type="match status" value="2"/>
</dbReference>
<dbReference type="PANTHER" id="PTHR15673:SF2">
    <property type="entry name" value="IQ CALMODULIN-BINDING MOTIF-CONTAINING PROTEIN 1"/>
    <property type="match status" value="1"/>
</dbReference>
<dbReference type="Gene3D" id="1.20.5.190">
    <property type="match status" value="2"/>
</dbReference>
<dbReference type="PROSITE" id="PS50096">
    <property type="entry name" value="IQ"/>
    <property type="match status" value="3"/>
</dbReference>
<reference evidence="1" key="1">
    <citation type="submission" date="2022-06" db="EMBL/GenBank/DDBJ databases">
        <authorList>
            <person name="Berger JAMES D."/>
            <person name="Berger JAMES D."/>
        </authorList>
    </citation>
    <scope>NUCLEOTIDE SEQUENCE [LARGE SCALE GENOMIC DNA]</scope>
</reference>
<dbReference type="Pfam" id="PF00612">
    <property type="entry name" value="IQ"/>
    <property type="match status" value="2"/>
</dbReference>
<dbReference type="GO" id="GO:0060271">
    <property type="term" value="P:cilium assembly"/>
    <property type="evidence" value="ECO:0007669"/>
    <property type="project" value="InterPro"/>
</dbReference>
<name>A0AA85JVF7_TRIRE</name>
<accession>A0AA85JVF7</accession>
<dbReference type="WBParaSite" id="TREG1_59900.1">
    <property type="protein sequence ID" value="TREG1_59900.1"/>
    <property type="gene ID" value="TREG1_59900"/>
</dbReference>
<dbReference type="InterPro" id="IPR028765">
    <property type="entry name" value="IQCB1"/>
</dbReference>
<dbReference type="GO" id="GO:0005516">
    <property type="term" value="F:calmodulin binding"/>
    <property type="evidence" value="ECO:0007669"/>
    <property type="project" value="InterPro"/>
</dbReference>
<keyword evidence="1" id="KW-1185">Reference proteome</keyword>
<dbReference type="PANTHER" id="PTHR15673">
    <property type="entry name" value="IQ CALMODULIN-BINDING MOTIF CONTAINING PROTEIN 1"/>
    <property type="match status" value="1"/>
</dbReference>
<sequence length="677" mass="80460">MDKIKNIINDLQNEINENKIIPKLIELYNIYSLKQNKNHKELNNYLLNSILPLLLCNCIKQNFSQFNENWSISYQLSCFLLNLITFNNQFKDVKISTDLLKNIIESHLILLKRLQKYYHLSSIESHLIKMETSKEDCSSLIQSLLINIEKLIKHFEIVAPYLLLKSPWFLQLFISDNQDFFILLIQLFTICIELSCDSFKQLKHSIRIDILDELIYHLSIIDISKDIESLLKCFVVLLKNIPELRGTVLKRYRGIQLLLTKWLTHFTQKENQQKSDKNVTCKQLLGELIHLIDEYKKSIKEDEEKVDESVCVKKQSKKVNLSQEQAAITIQSAWRGYSERKKLKFMSKNIAKFQRHFRECQLKKAKDLEKLSLEKEFQHTISRNRHKRYRQHLESEAKLWSSLPPRLVEIAWNKKREEAATTIQRYYRGYTTRKQITSQQDYLKCDKAARIIQVYFRKYLSRRECLSTRKCIPPVNSSESYMMKKKDSEVIDKEQILRDHRRWCETHQEKIRPISQLEDIHYELQGKLDKYLRSRRISNIKNQARQVTLTRMKIDSDLLLNETTDKAEKQTDGSKTIPLEDITSPSTKTTTLNDIVNRHIQCSDIPNAFSQFSCRVQPLARFAQIEHHDMMSMMNSNKSWWNIFMSEWNKKQNDWLKLYNEKNNQVDSKTTTNNNNN</sequence>